<evidence type="ECO:0000313" key="4">
    <source>
        <dbReference type="EMBL" id="MCY0965580.1"/>
    </source>
</evidence>
<dbReference type="InterPro" id="IPR016047">
    <property type="entry name" value="M23ase_b-sheet_dom"/>
</dbReference>
<dbReference type="InterPro" id="IPR036779">
    <property type="entry name" value="LysM_dom_sf"/>
</dbReference>
<evidence type="ECO:0000313" key="5">
    <source>
        <dbReference type="Proteomes" id="UP001150830"/>
    </source>
</evidence>
<dbReference type="CDD" id="cd00118">
    <property type="entry name" value="LysM"/>
    <property type="match status" value="1"/>
</dbReference>
<dbReference type="EMBL" id="JAPNOA010000027">
    <property type="protein sequence ID" value="MCY0965580.1"/>
    <property type="molecule type" value="Genomic_DNA"/>
</dbReference>
<keyword evidence="2" id="KW-0732">Signal</keyword>
<dbReference type="Pfam" id="PF01476">
    <property type="entry name" value="LysM"/>
    <property type="match status" value="1"/>
</dbReference>
<comment type="similarity">
    <text evidence="1">Belongs to the E.coli NlpD/Haemophilus LppB family.</text>
</comment>
<organism evidence="4 5">
    <name type="scientific">Parathalassolituus penaei</name>
    <dbReference type="NCBI Taxonomy" id="2997323"/>
    <lineage>
        <taxon>Bacteria</taxon>
        <taxon>Pseudomonadati</taxon>
        <taxon>Pseudomonadota</taxon>
        <taxon>Gammaproteobacteria</taxon>
        <taxon>Oceanospirillales</taxon>
        <taxon>Oceanospirillaceae</taxon>
        <taxon>Parathalassolituus</taxon>
    </lineage>
</organism>
<dbReference type="PANTHER" id="PTHR21666">
    <property type="entry name" value="PEPTIDASE-RELATED"/>
    <property type="match status" value="1"/>
</dbReference>
<feature type="signal peptide" evidence="2">
    <location>
        <begin position="1"/>
        <end position="18"/>
    </location>
</feature>
<accession>A0A9X3EE89</accession>
<name>A0A9X3EE89_9GAMM</name>
<evidence type="ECO:0000256" key="1">
    <source>
        <dbReference type="ARBA" id="ARBA00038420"/>
    </source>
</evidence>
<dbReference type="PROSITE" id="PS51782">
    <property type="entry name" value="LYSM"/>
    <property type="match status" value="1"/>
</dbReference>
<proteinExistence type="inferred from homology"/>
<evidence type="ECO:0000256" key="2">
    <source>
        <dbReference type="SAM" id="SignalP"/>
    </source>
</evidence>
<dbReference type="GO" id="GO:0004222">
    <property type="term" value="F:metalloendopeptidase activity"/>
    <property type="evidence" value="ECO:0007669"/>
    <property type="project" value="TreeGrafter"/>
</dbReference>
<dbReference type="Pfam" id="PF01551">
    <property type="entry name" value="Peptidase_M23"/>
    <property type="match status" value="1"/>
</dbReference>
<protein>
    <submittedName>
        <fullName evidence="4">Peptidoglycan DD-metalloendopeptidase family protein</fullName>
    </submittedName>
</protein>
<dbReference type="RefSeq" id="WP_283173792.1">
    <property type="nucleotide sequence ID" value="NZ_JAPNOA010000027.1"/>
</dbReference>
<dbReference type="SUPFAM" id="SSF51261">
    <property type="entry name" value="Duplicated hybrid motif"/>
    <property type="match status" value="1"/>
</dbReference>
<dbReference type="GO" id="GO:0032153">
    <property type="term" value="C:cell division site"/>
    <property type="evidence" value="ECO:0007669"/>
    <property type="project" value="TreeGrafter"/>
</dbReference>
<dbReference type="Gene3D" id="2.70.70.10">
    <property type="entry name" value="Glucose Permease (Domain IIA)"/>
    <property type="match status" value="1"/>
</dbReference>
<comment type="caution">
    <text evidence="4">The sequence shown here is derived from an EMBL/GenBank/DDBJ whole genome shotgun (WGS) entry which is preliminary data.</text>
</comment>
<reference evidence="4" key="1">
    <citation type="submission" date="2022-11" db="EMBL/GenBank/DDBJ databases">
        <title>Parathalassolutuus dongxingensis gen. nov., sp. nov., a novel member of family Oceanospirillaceae isolated from a coastal shrimp pond in Guangxi, China.</title>
        <authorList>
            <person name="Chen H."/>
        </authorList>
    </citation>
    <scope>NUCLEOTIDE SEQUENCE</scope>
    <source>
        <strain evidence="4">G-43</strain>
    </source>
</reference>
<keyword evidence="5" id="KW-1185">Reference proteome</keyword>
<feature type="domain" description="LysM" evidence="3">
    <location>
        <begin position="51"/>
        <end position="95"/>
    </location>
</feature>
<feature type="chain" id="PRO_5040849419" evidence="2">
    <location>
        <begin position="19"/>
        <end position="280"/>
    </location>
</feature>
<dbReference type="Proteomes" id="UP001150830">
    <property type="component" value="Unassembled WGS sequence"/>
</dbReference>
<dbReference type="CDD" id="cd12797">
    <property type="entry name" value="M23_peptidase"/>
    <property type="match status" value="1"/>
</dbReference>
<dbReference type="InterPro" id="IPR018392">
    <property type="entry name" value="LysM"/>
</dbReference>
<dbReference type="InterPro" id="IPR011055">
    <property type="entry name" value="Dup_hybrid_motif"/>
</dbReference>
<dbReference type="SMART" id="SM00257">
    <property type="entry name" value="LysM"/>
    <property type="match status" value="1"/>
</dbReference>
<dbReference type="InterPro" id="IPR050570">
    <property type="entry name" value="Cell_wall_metabolism_enzyme"/>
</dbReference>
<evidence type="ECO:0000259" key="3">
    <source>
        <dbReference type="PROSITE" id="PS51782"/>
    </source>
</evidence>
<gene>
    <name evidence="4" type="ORF">OUO13_10300</name>
</gene>
<dbReference type="Gene3D" id="3.10.350.10">
    <property type="entry name" value="LysM domain"/>
    <property type="match status" value="1"/>
</dbReference>
<dbReference type="GO" id="GO:0009279">
    <property type="term" value="C:cell outer membrane"/>
    <property type="evidence" value="ECO:0007669"/>
    <property type="project" value="TreeGrafter"/>
</dbReference>
<sequence length="280" mass="29641">MNALYAVTLVTIVSLTTACSTGGNFVSVEKKFPSNERSASRNSGSAGNSADYYIVQKGDTLYSIAFRYGMNHLQLAASNGIYSPYTIYPGQKIDVRNGSSRSQTVATSTATSTTYAVPQTTPVTVSKPTPIVSNPVVVTRPIAVDSPAAPVDPAPVSNGKWNWPSNGAILARFSTNEPVNKGIDLAGTMGEPVKAAAAGTVVYAGEGLRGYGNLVIIKHDDTFLSAYAHASRILVQEKDSIKAGQTIAETGSTGTDRVKLHFEIRKNGNPVDPLLYLPKR</sequence>
<dbReference type="AlphaFoldDB" id="A0A9X3EE89"/>
<dbReference type="PANTHER" id="PTHR21666:SF263">
    <property type="entry name" value="MUREIN HYDROLASE ACTIVATOR NLPD"/>
    <property type="match status" value="1"/>
</dbReference>